<evidence type="ECO:0000256" key="7">
    <source>
        <dbReference type="ARBA" id="ARBA00023049"/>
    </source>
</evidence>
<dbReference type="InterPro" id="IPR024079">
    <property type="entry name" value="MetalloPept_cat_dom_sf"/>
</dbReference>
<evidence type="ECO:0000256" key="1">
    <source>
        <dbReference type="ARBA" id="ARBA00001947"/>
    </source>
</evidence>
<name>A0A0A0EZD3_9GAMM</name>
<dbReference type="SMART" id="SM01351">
    <property type="entry name" value="Aspzincin_M35"/>
    <property type="match status" value="1"/>
</dbReference>
<dbReference type="Pfam" id="PF14521">
    <property type="entry name" value="Aspzincin_M35"/>
    <property type="match status" value="1"/>
</dbReference>
<dbReference type="STRING" id="1385517.N800_12325"/>
<evidence type="ECO:0000256" key="3">
    <source>
        <dbReference type="ARBA" id="ARBA00022670"/>
    </source>
</evidence>
<sequence>MKLRIAPLVAGTAVLAGAIAAATAASPNATQNPLRVSIAAATGSASDFLGSVEVTVTNTSRHTVRVPKWQLPSDFIEAKVFEITRDGQPVQYEGPMIKRPLPQAADFAILRAGESIRVMVDLSAAYDLSKTGDYTVTYKVPLQFASLSTGEMLKYANGHPMMAQSVPLKLWVDGSDQLGAMKAGTSQKGKPGSGGSVVNGVSYVGCSTTQINTLGSAVTAARNYSENAKGYLNASTVGPRYTTWFGAYTSSRYNTAEQHFVDIDAAMDQSGGQITVNCGCNQSYYAYVYPTRPYEIFVCRAFWNAPLTGTDSKAGTLIHEMSHFNVVAGTDDVVYGQAGAKNLASTNPDGALNNADNHEYFAENSPSQN</sequence>
<proteinExistence type="inferred from homology"/>
<dbReference type="OrthoDB" id="7649992at2"/>
<evidence type="ECO:0000256" key="6">
    <source>
        <dbReference type="ARBA" id="ARBA00022833"/>
    </source>
</evidence>
<dbReference type="GO" id="GO:0006508">
    <property type="term" value="P:proteolysis"/>
    <property type="evidence" value="ECO:0007669"/>
    <property type="project" value="UniProtKB-KW"/>
</dbReference>
<dbReference type="Gene3D" id="3.40.390.10">
    <property type="entry name" value="Collagenase (Catalytic Domain)"/>
    <property type="match status" value="1"/>
</dbReference>
<comment type="caution">
    <text evidence="10">The sequence shown here is derived from an EMBL/GenBank/DDBJ whole genome shotgun (WGS) entry which is preliminary data.</text>
</comment>
<protein>
    <submittedName>
        <fullName evidence="10">Protease</fullName>
    </submittedName>
</protein>
<dbReference type="AlphaFoldDB" id="A0A0A0EZD3"/>
<dbReference type="InterPro" id="IPR050414">
    <property type="entry name" value="Fungal_M35_metalloproteases"/>
</dbReference>
<feature type="signal peptide" evidence="8">
    <location>
        <begin position="1"/>
        <end position="24"/>
    </location>
</feature>
<gene>
    <name evidence="10" type="ORF">N800_12325</name>
</gene>
<dbReference type="PANTHER" id="PTHR37016">
    <property type="match status" value="1"/>
</dbReference>
<dbReference type="Gene3D" id="2.60.40.2970">
    <property type="match status" value="1"/>
</dbReference>
<dbReference type="CDD" id="cd11306">
    <property type="entry name" value="M35_peptidyl-Lys"/>
    <property type="match status" value="1"/>
</dbReference>
<keyword evidence="3 10" id="KW-0645">Protease</keyword>
<dbReference type="GO" id="GO:0004222">
    <property type="term" value="F:metalloendopeptidase activity"/>
    <property type="evidence" value="ECO:0007669"/>
    <property type="project" value="InterPro"/>
</dbReference>
<evidence type="ECO:0000313" key="11">
    <source>
        <dbReference type="Proteomes" id="UP000029998"/>
    </source>
</evidence>
<evidence type="ECO:0000256" key="2">
    <source>
        <dbReference type="ARBA" id="ARBA00010279"/>
    </source>
</evidence>
<dbReference type="InterPro" id="IPR034115">
    <property type="entry name" value="M35_peptidyl-Lys"/>
</dbReference>
<accession>A0A0A0EZD3</accession>
<comment type="cofactor">
    <cofactor evidence="1">
        <name>Zn(2+)</name>
        <dbReference type="ChEBI" id="CHEBI:29105"/>
    </cofactor>
</comment>
<organism evidence="10 11">
    <name type="scientific">Lysobacter daejeonensis GH1-9</name>
    <dbReference type="NCBI Taxonomy" id="1385517"/>
    <lineage>
        <taxon>Bacteria</taxon>
        <taxon>Pseudomonadati</taxon>
        <taxon>Pseudomonadota</taxon>
        <taxon>Gammaproteobacteria</taxon>
        <taxon>Lysobacterales</taxon>
        <taxon>Lysobacteraceae</taxon>
        <taxon>Aerolutibacter</taxon>
    </lineage>
</organism>
<keyword evidence="5" id="KW-0378">Hydrolase</keyword>
<dbReference type="eggNOG" id="COG4104">
    <property type="taxonomic scope" value="Bacteria"/>
</dbReference>
<keyword evidence="11" id="KW-1185">Reference proteome</keyword>
<keyword evidence="8" id="KW-0732">Signal</keyword>
<feature type="domain" description="Lysine-specific metallo-endopeptidase" evidence="9">
    <location>
        <begin position="230"/>
        <end position="363"/>
    </location>
</feature>
<evidence type="ECO:0000313" key="10">
    <source>
        <dbReference type="EMBL" id="KGM55874.1"/>
    </source>
</evidence>
<keyword evidence="7" id="KW-0482">Metalloprotease</keyword>
<evidence type="ECO:0000256" key="5">
    <source>
        <dbReference type="ARBA" id="ARBA00022801"/>
    </source>
</evidence>
<evidence type="ECO:0000256" key="8">
    <source>
        <dbReference type="SAM" id="SignalP"/>
    </source>
</evidence>
<dbReference type="EMBL" id="AVPU01000003">
    <property type="protein sequence ID" value="KGM55874.1"/>
    <property type="molecule type" value="Genomic_DNA"/>
</dbReference>
<dbReference type="RefSeq" id="WP_036134615.1">
    <property type="nucleotide sequence ID" value="NZ_AVPU01000003.1"/>
</dbReference>
<dbReference type="GO" id="GO:0046872">
    <property type="term" value="F:metal ion binding"/>
    <property type="evidence" value="ECO:0007669"/>
    <property type="project" value="UniProtKB-KW"/>
</dbReference>
<feature type="chain" id="PRO_5001962684" evidence="8">
    <location>
        <begin position="25"/>
        <end position="369"/>
    </location>
</feature>
<dbReference type="SUPFAM" id="SSF55486">
    <property type="entry name" value="Metalloproteases ('zincins'), catalytic domain"/>
    <property type="match status" value="1"/>
</dbReference>
<dbReference type="InterPro" id="IPR029463">
    <property type="entry name" value="Lys_MEP"/>
</dbReference>
<evidence type="ECO:0000259" key="9">
    <source>
        <dbReference type="SMART" id="SM01351"/>
    </source>
</evidence>
<evidence type="ECO:0000256" key="4">
    <source>
        <dbReference type="ARBA" id="ARBA00022723"/>
    </source>
</evidence>
<dbReference type="PANTHER" id="PTHR37016:SF3">
    <property type="entry name" value="NEUTRAL PROTEASE 2-RELATED"/>
    <property type="match status" value="1"/>
</dbReference>
<reference evidence="10 11" key="1">
    <citation type="submission" date="2013-08" db="EMBL/GenBank/DDBJ databases">
        <title>Genome sequencing of Lysobacter.</title>
        <authorList>
            <person name="Zhang S."/>
            <person name="Wang G."/>
        </authorList>
    </citation>
    <scope>NUCLEOTIDE SEQUENCE [LARGE SCALE GENOMIC DNA]</scope>
    <source>
        <strain evidence="10 11">GH1-9</strain>
    </source>
</reference>
<keyword evidence="6" id="KW-0862">Zinc</keyword>
<dbReference type="Proteomes" id="UP000029998">
    <property type="component" value="Unassembled WGS sequence"/>
</dbReference>
<keyword evidence="4" id="KW-0479">Metal-binding</keyword>
<comment type="similarity">
    <text evidence="2">Belongs to the peptidase M35 family.</text>
</comment>